<accession>A0A1M5MFV0</accession>
<proteinExistence type="predicted"/>
<keyword evidence="2" id="KW-1185">Reference proteome</keyword>
<sequence length="186" mass="20294">MERLVPERLSHLLRVADLPTKKPTAFLLEFDAKQRAGIADELGISGIKKLRFSGQVQAVGGRDWELSGELGATVVQPCVVTLDPVTTRLDENVRRLYVAELPELEGTEIEMPEDDSVDELPSEIEVMDVLIEALSLALPQFPRKEDAELGEAIFAEPGVSAITDDEAKPFAGLGALKDALEKKTDT</sequence>
<evidence type="ECO:0000313" key="1">
    <source>
        <dbReference type="EMBL" id="SHG76126.1"/>
    </source>
</evidence>
<gene>
    <name evidence="1" type="ORF">SAMN05444003_0809</name>
</gene>
<dbReference type="Proteomes" id="UP000184074">
    <property type="component" value="Unassembled WGS sequence"/>
</dbReference>
<dbReference type="STRING" id="1508389.SAMN05444003_0809"/>
<name>A0A1M5MFV0_9RHOB</name>
<reference evidence="1 2" key="1">
    <citation type="submission" date="2016-11" db="EMBL/GenBank/DDBJ databases">
        <authorList>
            <person name="Jaros S."/>
            <person name="Januszkiewicz K."/>
            <person name="Wedrychowicz H."/>
        </authorList>
    </citation>
    <scope>NUCLEOTIDE SEQUENCE [LARGE SCALE GENOMIC DNA]</scope>
    <source>
        <strain evidence="1 2">DSM 28715</strain>
    </source>
</reference>
<protein>
    <submittedName>
        <fullName evidence="1">Uncharacterized metal-binding protein YceD, DUF177 family</fullName>
    </submittedName>
</protein>
<dbReference type="OrthoDB" id="8443793at2"/>
<dbReference type="AlphaFoldDB" id="A0A1M5MFV0"/>
<evidence type="ECO:0000313" key="2">
    <source>
        <dbReference type="Proteomes" id="UP000184074"/>
    </source>
</evidence>
<dbReference type="Pfam" id="PF02620">
    <property type="entry name" value="YceD"/>
    <property type="match status" value="1"/>
</dbReference>
<dbReference type="InterPro" id="IPR003772">
    <property type="entry name" value="YceD"/>
</dbReference>
<organism evidence="1 2">
    <name type="scientific">Cognatiyoonia sediminum</name>
    <dbReference type="NCBI Taxonomy" id="1508389"/>
    <lineage>
        <taxon>Bacteria</taxon>
        <taxon>Pseudomonadati</taxon>
        <taxon>Pseudomonadota</taxon>
        <taxon>Alphaproteobacteria</taxon>
        <taxon>Rhodobacterales</taxon>
        <taxon>Paracoccaceae</taxon>
        <taxon>Cognatiyoonia</taxon>
    </lineage>
</organism>
<dbReference type="EMBL" id="FQXB01000001">
    <property type="protein sequence ID" value="SHG76126.1"/>
    <property type="molecule type" value="Genomic_DNA"/>
</dbReference>